<reference evidence="1 2" key="1">
    <citation type="submission" date="2019-08" db="EMBL/GenBank/DDBJ databases">
        <title>Lentzea from Indian Himalayas.</title>
        <authorList>
            <person name="Mandal S."/>
            <person name="Mallick Gupta A."/>
            <person name="Maiti P.K."/>
            <person name="Sarkar J."/>
            <person name="Mandal S."/>
        </authorList>
    </citation>
    <scope>NUCLEOTIDE SEQUENCE [LARGE SCALE GENOMIC DNA]</scope>
    <source>
        <strain evidence="1 2">PSKA42</strain>
    </source>
</reference>
<dbReference type="EMBL" id="VSRL01000009">
    <property type="protein sequence ID" value="NKE56125.1"/>
    <property type="molecule type" value="Genomic_DNA"/>
</dbReference>
<dbReference type="RefSeq" id="WP_167970536.1">
    <property type="nucleotide sequence ID" value="NZ_VSRL01000009.1"/>
</dbReference>
<protein>
    <submittedName>
        <fullName evidence="1">Uncharacterized protein</fullName>
    </submittedName>
</protein>
<proteinExistence type="predicted"/>
<sequence length="63" mass="6972">MFSHHDAFAIAKQRQAEFEADAAARRLVRASEEATAEPQGRVGGGLLASGHRRWRLFGRVRPA</sequence>
<accession>A0ABX1FB32</accession>
<keyword evidence="2" id="KW-1185">Reference proteome</keyword>
<name>A0ABX1FB32_9PSEU</name>
<organism evidence="1 2">
    <name type="scientific">Lentzea indica</name>
    <dbReference type="NCBI Taxonomy" id="2604800"/>
    <lineage>
        <taxon>Bacteria</taxon>
        <taxon>Bacillati</taxon>
        <taxon>Actinomycetota</taxon>
        <taxon>Actinomycetes</taxon>
        <taxon>Pseudonocardiales</taxon>
        <taxon>Pseudonocardiaceae</taxon>
        <taxon>Lentzea</taxon>
    </lineage>
</organism>
<comment type="caution">
    <text evidence="1">The sequence shown here is derived from an EMBL/GenBank/DDBJ whole genome shotgun (WGS) entry which is preliminary data.</text>
</comment>
<evidence type="ECO:0000313" key="1">
    <source>
        <dbReference type="EMBL" id="NKE56125.1"/>
    </source>
</evidence>
<evidence type="ECO:0000313" key="2">
    <source>
        <dbReference type="Proteomes" id="UP001515943"/>
    </source>
</evidence>
<gene>
    <name evidence="1" type="ORF">FXN61_04480</name>
</gene>
<dbReference type="Proteomes" id="UP001515943">
    <property type="component" value="Unassembled WGS sequence"/>
</dbReference>